<keyword evidence="1" id="KW-1185">Reference proteome</keyword>
<proteinExistence type="predicted"/>
<dbReference type="Proteomes" id="UP000887565">
    <property type="component" value="Unplaced"/>
</dbReference>
<accession>A0A915L856</accession>
<organism evidence="1 2">
    <name type="scientific">Romanomermis culicivorax</name>
    <name type="common">Nematode worm</name>
    <dbReference type="NCBI Taxonomy" id="13658"/>
    <lineage>
        <taxon>Eukaryota</taxon>
        <taxon>Metazoa</taxon>
        <taxon>Ecdysozoa</taxon>
        <taxon>Nematoda</taxon>
        <taxon>Enoplea</taxon>
        <taxon>Dorylaimia</taxon>
        <taxon>Mermithida</taxon>
        <taxon>Mermithoidea</taxon>
        <taxon>Mermithidae</taxon>
        <taxon>Romanomermis</taxon>
    </lineage>
</organism>
<reference evidence="2" key="1">
    <citation type="submission" date="2022-11" db="UniProtKB">
        <authorList>
            <consortium name="WormBaseParasite"/>
        </authorList>
    </citation>
    <scope>IDENTIFICATION</scope>
</reference>
<dbReference type="AlphaFoldDB" id="A0A915L856"/>
<evidence type="ECO:0000313" key="2">
    <source>
        <dbReference type="WBParaSite" id="nRc.2.0.1.t45926-RA"/>
    </source>
</evidence>
<evidence type="ECO:0000313" key="1">
    <source>
        <dbReference type="Proteomes" id="UP000887565"/>
    </source>
</evidence>
<sequence>MMLVMKEMNNDQRSINSTKIDVNSVQDLVEFEKIIDDIWLFTRHSIPAQGSDKNENSDNFTKSLHFGMTASIEFLMVKNPFLHKVVG</sequence>
<name>A0A915L856_ROMCU</name>
<protein>
    <submittedName>
        <fullName evidence="2">Uncharacterized protein</fullName>
    </submittedName>
</protein>
<dbReference type="WBParaSite" id="nRc.2.0.1.t45926-RA">
    <property type="protein sequence ID" value="nRc.2.0.1.t45926-RA"/>
    <property type="gene ID" value="nRc.2.0.1.g45926"/>
</dbReference>